<dbReference type="InterPro" id="IPR024607">
    <property type="entry name" value="Sulfatase_CS"/>
</dbReference>
<dbReference type="CDD" id="cd16144">
    <property type="entry name" value="ARS_like"/>
    <property type="match status" value="1"/>
</dbReference>
<keyword evidence="3" id="KW-0479">Metal-binding</keyword>
<comment type="caution">
    <text evidence="9">The sequence shown here is derived from an EMBL/GenBank/DDBJ whole genome shotgun (WGS) entry which is preliminary data.</text>
</comment>
<comment type="cofactor">
    <cofactor evidence="1">
        <name>Ca(2+)</name>
        <dbReference type="ChEBI" id="CHEBI:29108"/>
    </cofactor>
</comment>
<evidence type="ECO:0000256" key="3">
    <source>
        <dbReference type="ARBA" id="ARBA00022723"/>
    </source>
</evidence>
<evidence type="ECO:0000256" key="6">
    <source>
        <dbReference type="ARBA" id="ARBA00022837"/>
    </source>
</evidence>
<dbReference type="InterPro" id="IPR017850">
    <property type="entry name" value="Alkaline_phosphatase_core_sf"/>
</dbReference>
<comment type="similarity">
    <text evidence="2">Belongs to the sulfatase family.</text>
</comment>
<dbReference type="PROSITE" id="PS00149">
    <property type="entry name" value="SULFATASE_2"/>
    <property type="match status" value="1"/>
</dbReference>
<name>A0ABP8M6E8_9BACT</name>
<dbReference type="PROSITE" id="PS00523">
    <property type="entry name" value="SULFATASE_1"/>
    <property type="match status" value="1"/>
</dbReference>
<organism evidence="9 10">
    <name type="scientific">Ravibacter arvi</name>
    <dbReference type="NCBI Taxonomy" id="2051041"/>
    <lineage>
        <taxon>Bacteria</taxon>
        <taxon>Pseudomonadati</taxon>
        <taxon>Bacteroidota</taxon>
        <taxon>Cytophagia</taxon>
        <taxon>Cytophagales</taxon>
        <taxon>Spirosomataceae</taxon>
        <taxon>Ravibacter</taxon>
    </lineage>
</organism>
<gene>
    <name evidence="9" type="ORF">GCM10023091_36840</name>
</gene>
<dbReference type="PANTHER" id="PTHR42693">
    <property type="entry name" value="ARYLSULFATASE FAMILY MEMBER"/>
    <property type="match status" value="1"/>
</dbReference>
<keyword evidence="10" id="KW-1185">Reference proteome</keyword>
<evidence type="ECO:0000256" key="2">
    <source>
        <dbReference type="ARBA" id="ARBA00008779"/>
    </source>
</evidence>
<dbReference type="Gene3D" id="3.30.1120.10">
    <property type="match status" value="1"/>
</dbReference>
<evidence type="ECO:0000256" key="4">
    <source>
        <dbReference type="ARBA" id="ARBA00022729"/>
    </source>
</evidence>
<proteinExistence type="inferred from homology"/>
<dbReference type="PANTHER" id="PTHR42693:SF42">
    <property type="entry name" value="ARYLSULFATASE G"/>
    <property type="match status" value="1"/>
</dbReference>
<feature type="chain" id="PRO_5046689181" evidence="7">
    <location>
        <begin position="20"/>
        <end position="468"/>
    </location>
</feature>
<evidence type="ECO:0000256" key="5">
    <source>
        <dbReference type="ARBA" id="ARBA00022801"/>
    </source>
</evidence>
<feature type="domain" description="Sulfatase N-terminal" evidence="8">
    <location>
        <begin position="25"/>
        <end position="355"/>
    </location>
</feature>
<dbReference type="Gene3D" id="3.40.720.10">
    <property type="entry name" value="Alkaline Phosphatase, subunit A"/>
    <property type="match status" value="1"/>
</dbReference>
<sequence>MKNRLLAIGLLLFAVTAHGQQNERPNIVFILADDLGWMDLGCYGNPFNETPNLDKLAQNGVRFTQAYSACPVCSPTRASIMTGKYPARLQLTNYIAGNRVDKSSPVIPPKWRAELDPAEVTLAELLKSKGYTTGMVGKWHLHSKEAGKLEIQGPWAQGFDYSRMINKNGLDYYNYSILKDSPQQTDYEDDGSVYLTDKLSDYGVEFIRQNAGKPFFLYLAYSAPHVMLVPRADKLAKYMRKFEQFKGIYNPNYGAMLESLDDGVGRIMQALGDQGLLENTLVIFTSDNGGLGMVELGPAPTINEPLRKWKGHVYEGGIRVPAFVSWEGKLPKGVVSDAFYSSIDYLPTLCELTGITSLPAGVDGKSQWSLFQQRDKAGDPQRPLFWHYPHFSNQMGRPAGAVRVGDFKLVESYESGRLELYNLADDLSEKHDLSARFPDKTGELHKLLSDWRKDLNAQMPVPNPDFNR</sequence>
<dbReference type="SUPFAM" id="SSF53649">
    <property type="entry name" value="Alkaline phosphatase-like"/>
    <property type="match status" value="1"/>
</dbReference>
<dbReference type="Pfam" id="PF00884">
    <property type="entry name" value="Sulfatase"/>
    <property type="match status" value="1"/>
</dbReference>
<dbReference type="InterPro" id="IPR000917">
    <property type="entry name" value="Sulfatase_N"/>
</dbReference>
<reference evidence="10" key="1">
    <citation type="journal article" date="2019" name="Int. J. Syst. Evol. Microbiol.">
        <title>The Global Catalogue of Microorganisms (GCM) 10K type strain sequencing project: providing services to taxonomists for standard genome sequencing and annotation.</title>
        <authorList>
            <consortium name="The Broad Institute Genomics Platform"/>
            <consortium name="The Broad Institute Genome Sequencing Center for Infectious Disease"/>
            <person name="Wu L."/>
            <person name="Ma J."/>
        </authorList>
    </citation>
    <scope>NUCLEOTIDE SEQUENCE [LARGE SCALE GENOMIC DNA]</scope>
    <source>
        <strain evidence="10">JCM 31920</strain>
    </source>
</reference>
<keyword evidence="5" id="KW-0378">Hydrolase</keyword>
<accession>A0ABP8M6E8</accession>
<keyword evidence="6" id="KW-0106">Calcium</keyword>
<keyword evidence="4 7" id="KW-0732">Signal</keyword>
<evidence type="ECO:0000313" key="9">
    <source>
        <dbReference type="EMBL" id="GAA4445326.1"/>
    </source>
</evidence>
<dbReference type="Proteomes" id="UP001501508">
    <property type="component" value="Unassembled WGS sequence"/>
</dbReference>
<evidence type="ECO:0000259" key="8">
    <source>
        <dbReference type="Pfam" id="PF00884"/>
    </source>
</evidence>
<dbReference type="RefSeq" id="WP_345031923.1">
    <property type="nucleotide sequence ID" value="NZ_BAABEY010000033.1"/>
</dbReference>
<dbReference type="EMBL" id="BAABEY010000033">
    <property type="protein sequence ID" value="GAA4445326.1"/>
    <property type="molecule type" value="Genomic_DNA"/>
</dbReference>
<evidence type="ECO:0000313" key="10">
    <source>
        <dbReference type="Proteomes" id="UP001501508"/>
    </source>
</evidence>
<evidence type="ECO:0000256" key="7">
    <source>
        <dbReference type="SAM" id="SignalP"/>
    </source>
</evidence>
<feature type="signal peptide" evidence="7">
    <location>
        <begin position="1"/>
        <end position="19"/>
    </location>
</feature>
<protein>
    <submittedName>
        <fullName evidence="9">Sulfatase</fullName>
    </submittedName>
</protein>
<evidence type="ECO:0000256" key="1">
    <source>
        <dbReference type="ARBA" id="ARBA00001913"/>
    </source>
</evidence>
<dbReference type="InterPro" id="IPR050738">
    <property type="entry name" value="Sulfatase"/>
</dbReference>